<dbReference type="Pfam" id="PF00465">
    <property type="entry name" value="Fe-ADH"/>
    <property type="match status" value="1"/>
</dbReference>
<evidence type="ECO:0000256" key="7">
    <source>
        <dbReference type="ARBA" id="ARBA00035645"/>
    </source>
</evidence>
<comment type="caution">
    <text evidence="12">The sequence shown here is derived from an EMBL/GenBank/DDBJ whole genome shotgun (WGS) entry which is preliminary data.</text>
</comment>
<evidence type="ECO:0000259" key="11">
    <source>
        <dbReference type="Pfam" id="PF25137"/>
    </source>
</evidence>
<dbReference type="InterPro" id="IPR016163">
    <property type="entry name" value="Ald_DH_C"/>
</dbReference>
<gene>
    <name evidence="12" type="primary">adhE</name>
    <name evidence="12" type="synonym">adhC</name>
    <name evidence="12" type="ORF">ACFO26_10045</name>
</gene>
<feature type="domain" description="Alcohol dehydrogenase iron-type/glycerol dehydrogenase GldA" evidence="10">
    <location>
        <begin position="482"/>
        <end position="672"/>
    </location>
</feature>
<evidence type="ECO:0000256" key="4">
    <source>
        <dbReference type="ARBA" id="ARBA00023027"/>
    </source>
</evidence>
<evidence type="ECO:0000259" key="9">
    <source>
        <dbReference type="Pfam" id="PF00171"/>
    </source>
</evidence>
<organism evidence="12 13">
    <name type="scientific">Lactococcus nasutitermitis</name>
    <dbReference type="NCBI Taxonomy" id="1652957"/>
    <lineage>
        <taxon>Bacteria</taxon>
        <taxon>Bacillati</taxon>
        <taxon>Bacillota</taxon>
        <taxon>Bacilli</taxon>
        <taxon>Lactobacillales</taxon>
        <taxon>Streptococcaceae</taxon>
        <taxon>Lactococcus</taxon>
    </lineage>
</organism>
<feature type="domain" description="Aldehyde dehydrogenase" evidence="9">
    <location>
        <begin position="17"/>
        <end position="291"/>
    </location>
</feature>
<dbReference type="Gene3D" id="3.40.605.10">
    <property type="entry name" value="Aldehyde Dehydrogenase, Chain A, domain 1"/>
    <property type="match status" value="1"/>
</dbReference>
<keyword evidence="13" id="KW-1185">Reference proteome</keyword>
<dbReference type="InterPro" id="IPR034789">
    <property type="entry name" value="AAD_C"/>
</dbReference>
<evidence type="ECO:0000256" key="3">
    <source>
        <dbReference type="ARBA" id="ARBA00023004"/>
    </source>
</evidence>
<sequence>MVTKTQSKAAPKKELTAEEKAAKFQEAVTYTDKLVKQAHEAVLKFEGYTQEQVDTIVAAMALAASEHSLELAHEAVNETGRGVVEDKDTKNHFASESVFHAIQNDKTVGVIRENKVAGSVEIASPLGVLAGIVPTTNPTSTAVFKSLLSAKTRNAIVFAFHPQAQKCSSHAAQIVYEAAVEAGAPENFIQWIEVPSLDMTTALIQNPGIATILATGGPGMVNAALKSGNPSLGVGAGNGAVFIDATANVERAVEDLLLSKRFDNGMICATENSAVVAAEVYDEFMKKMQEQGAYLLPKKDYKPLADFVFVKREDGYGVTGPVAGRSGKWIAEQAGVKVPADKDVILFELDKKNIGEALSSEKLSPLLSIYKAESRDEGVEIVRALLAYQGAGHNAALQIGAMDDPFVKEYGEKVEASRVLINQPDSIGGVGDIYTDAMRPSLTLGTGSWGKNSLSHNLSTYDLLNIKTVAKRRNRPQWVRVPKEIYYEKNAISYLQELPHVHKAFIVADPGMVKFGFVDRVLEQLALRNEPVQTTIYGSVQPDPTLSQAIEIARQMNDSQPDTVILIGGGSALDAGKIGRLIYEYASRGEVDIKDDAALKHLFEELAQKFIDIRKRIIKFYHPHQTQMVAIPTTSGTGSEVSPFAVITDDETHVKYPLADYQLTPQVAINDPEFVMTVPKRTVSWSGIDALSHALESYVSVMASDYTRPWSLQAIKLIFENLTASYNYDPAHPTKEGQKARENVHNAATIAGMAFANAFLGINHSLAHKTGGEFGLPHGLAIAIAMPHVIKFNAVTGNVKRTPYPRYEVYTAQKDYADIARFMGFTGKTDEELVASLIKEIKKLTDSIDIDITLTGNGVKKDHLERELDKLADLVYDDQCTPANPRQPRIDEIKQLLRDQL</sequence>
<evidence type="ECO:0000256" key="6">
    <source>
        <dbReference type="ARBA" id="ARBA00035641"/>
    </source>
</evidence>
<dbReference type="Proteomes" id="UP001595987">
    <property type="component" value="Unassembled WGS sequence"/>
</dbReference>
<dbReference type="SUPFAM" id="SSF56796">
    <property type="entry name" value="Dehydroquinate synthase-like"/>
    <property type="match status" value="1"/>
</dbReference>
<keyword evidence="4" id="KW-0520">NAD</keyword>
<dbReference type="InterPro" id="IPR056798">
    <property type="entry name" value="ADH_Fe_C"/>
</dbReference>
<dbReference type="Pfam" id="PF00171">
    <property type="entry name" value="Aldedh"/>
    <property type="match status" value="1"/>
</dbReference>
<dbReference type="EMBL" id="JBHSGD010000008">
    <property type="protein sequence ID" value="MFC4653245.1"/>
    <property type="molecule type" value="Genomic_DNA"/>
</dbReference>
<dbReference type="InterPro" id="IPR039697">
    <property type="entry name" value="Alcohol_dehydrogenase_Fe"/>
</dbReference>
<evidence type="ECO:0000313" key="12">
    <source>
        <dbReference type="EMBL" id="MFC4653245.1"/>
    </source>
</evidence>
<dbReference type="GO" id="GO:0004022">
    <property type="term" value="F:alcohol dehydrogenase (NAD+) activity"/>
    <property type="evidence" value="ECO:0007669"/>
    <property type="project" value="UniProtKB-EC"/>
</dbReference>
<dbReference type="InterPro" id="IPR001670">
    <property type="entry name" value="ADH_Fe/GldA"/>
</dbReference>
<dbReference type="Pfam" id="PF25137">
    <property type="entry name" value="ADH_Fe_C"/>
    <property type="match status" value="1"/>
</dbReference>
<dbReference type="NCBIfam" id="NF010378">
    <property type="entry name" value="PRK13805.1"/>
    <property type="match status" value="1"/>
</dbReference>
<dbReference type="RefSeq" id="WP_213536422.1">
    <property type="nucleotide sequence ID" value="NZ_BOVQ01000006.1"/>
</dbReference>
<dbReference type="SUPFAM" id="SSF53720">
    <property type="entry name" value="ALDH-like"/>
    <property type="match status" value="1"/>
</dbReference>
<name>A0ABV9JIL9_9LACT</name>
<keyword evidence="5" id="KW-0511">Multifunctional enzyme</keyword>
<dbReference type="PANTHER" id="PTHR11496">
    <property type="entry name" value="ALCOHOL DEHYDROGENASE"/>
    <property type="match status" value="1"/>
</dbReference>
<feature type="domain" description="Fe-containing alcohol dehydrogenase-like C-terminal" evidence="11">
    <location>
        <begin position="686"/>
        <end position="900"/>
    </location>
</feature>
<evidence type="ECO:0000256" key="1">
    <source>
        <dbReference type="ARBA" id="ARBA00001954"/>
    </source>
</evidence>
<reference evidence="13" key="1">
    <citation type="journal article" date="2019" name="Int. J. Syst. Evol. Microbiol.">
        <title>The Global Catalogue of Microorganisms (GCM) 10K type strain sequencing project: providing services to taxonomists for standard genome sequencing and annotation.</title>
        <authorList>
            <consortium name="The Broad Institute Genomics Platform"/>
            <consortium name="The Broad Institute Genome Sequencing Center for Infectious Disease"/>
            <person name="Wu L."/>
            <person name="Ma J."/>
        </authorList>
    </citation>
    <scope>NUCLEOTIDE SEQUENCE [LARGE SCALE GENOMIC DNA]</scope>
    <source>
        <strain evidence="13">CCUG 63287</strain>
    </source>
</reference>
<dbReference type="InterPro" id="IPR016162">
    <property type="entry name" value="Ald_DH_N"/>
</dbReference>
<evidence type="ECO:0000256" key="5">
    <source>
        <dbReference type="ARBA" id="ARBA00023268"/>
    </source>
</evidence>
<accession>A0ABV9JIL9</accession>
<comment type="cofactor">
    <cofactor evidence="1">
        <name>Fe(2+)</name>
        <dbReference type="ChEBI" id="CHEBI:29033"/>
    </cofactor>
</comment>
<evidence type="ECO:0000256" key="8">
    <source>
        <dbReference type="PIRNR" id="PIRNR000111"/>
    </source>
</evidence>
<keyword evidence="2 8" id="KW-0560">Oxidoreductase</keyword>
<comment type="similarity">
    <text evidence="7 8">In the C-terminal section; belongs to the iron-containing alcohol dehydrogenase family.</text>
</comment>
<dbReference type="Gene3D" id="3.40.309.10">
    <property type="entry name" value="Aldehyde Dehydrogenase, Chain A, domain 2"/>
    <property type="match status" value="1"/>
</dbReference>
<dbReference type="InterPro" id="IPR012079">
    <property type="entry name" value="Bifunc_Ald-ADH"/>
</dbReference>
<proteinExistence type="inferred from homology"/>
<dbReference type="Gene3D" id="1.20.1090.10">
    <property type="entry name" value="Dehydroquinate synthase-like - alpha domain"/>
    <property type="match status" value="1"/>
</dbReference>
<comment type="similarity">
    <text evidence="6 8">In the N-terminal section; belongs to the aldehyde dehydrogenase family.</text>
</comment>
<dbReference type="CDD" id="cd08178">
    <property type="entry name" value="AAD_C"/>
    <property type="match status" value="1"/>
</dbReference>
<evidence type="ECO:0000256" key="2">
    <source>
        <dbReference type="ARBA" id="ARBA00023002"/>
    </source>
</evidence>
<dbReference type="PANTHER" id="PTHR11496:SF83">
    <property type="entry name" value="HYDROXYACID-OXOACID TRANSHYDROGENASE, MITOCHONDRIAL"/>
    <property type="match status" value="1"/>
</dbReference>
<keyword evidence="3" id="KW-0408">Iron</keyword>
<dbReference type="InterPro" id="IPR016161">
    <property type="entry name" value="Ald_DH/histidinol_DH"/>
</dbReference>
<dbReference type="InterPro" id="IPR015590">
    <property type="entry name" value="Aldehyde_DH_dom"/>
</dbReference>
<dbReference type="GO" id="GO:0008774">
    <property type="term" value="F:acetaldehyde dehydrogenase (acetylating) activity"/>
    <property type="evidence" value="ECO:0007669"/>
    <property type="project" value="UniProtKB-EC"/>
</dbReference>
<evidence type="ECO:0000313" key="13">
    <source>
        <dbReference type="Proteomes" id="UP001595987"/>
    </source>
</evidence>
<evidence type="ECO:0000259" key="10">
    <source>
        <dbReference type="Pfam" id="PF00465"/>
    </source>
</evidence>
<dbReference type="PIRSF" id="PIRSF000111">
    <property type="entry name" value="ALDH_ADH"/>
    <property type="match status" value="1"/>
</dbReference>
<dbReference type="CDD" id="cd07122">
    <property type="entry name" value="ALDH_F20_ACDH"/>
    <property type="match status" value="1"/>
</dbReference>
<protein>
    <recommendedName>
        <fullName evidence="8">Aldehyde-alcohol dehydrogenase</fullName>
    </recommendedName>
</protein>
<dbReference type="Gene3D" id="3.40.50.1970">
    <property type="match status" value="1"/>
</dbReference>